<sequence>MLHCVHHPGYTIPLPPGHPFPMEKFRVLREQLSGLPAHWHEPGPAREEDLARVHAPAYLEAFREGTIDERAQRRTGFRWSPALYRRTLLETGGTVLTAALALEHGLACNTAGGTHHAFAGHGSGYCLINDLAVAACWALAEGGARRVLIVDLDVHQGDGTAVLLADEPRAFTFSMHCAENFPARKQRSDRDRALRRGTGDEAYLDALEAELPALLADPAPDLVLYDAGADVHADDRLGHLRLSDDGLSRRDACVLGACRQRGIPVAAVIGGGYDRDIPTLARRHARLHHAAAQVTGCAVAMVN</sequence>
<dbReference type="Pfam" id="PF00850">
    <property type="entry name" value="Hist_deacetyl"/>
    <property type="match status" value="1"/>
</dbReference>
<dbReference type="EMBL" id="QFFI01000022">
    <property type="protein sequence ID" value="PWG62150.1"/>
    <property type="molecule type" value="Genomic_DNA"/>
</dbReference>
<keyword evidence="5" id="KW-1185">Reference proteome</keyword>
<dbReference type="InterPro" id="IPR037138">
    <property type="entry name" value="His_deacetylse_dom_sf"/>
</dbReference>
<evidence type="ECO:0000259" key="3">
    <source>
        <dbReference type="Pfam" id="PF00850"/>
    </source>
</evidence>
<evidence type="ECO:0000313" key="5">
    <source>
        <dbReference type="Proteomes" id="UP000245474"/>
    </source>
</evidence>
<dbReference type="InterPro" id="IPR000286">
    <property type="entry name" value="HDACs"/>
</dbReference>
<dbReference type="InterPro" id="IPR023696">
    <property type="entry name" value="Ureohydrolase_dom_sf"/>
</dbReference>
<dbReference type="OrthoDB" id="9808367at2"/>
<dbReference type="SUPFAM" id="SSF52768">
    <property type="entry name" value="Arginase/deacetylase"/>
    <property type="match status" value="1"/>
</dbReference>
<proteinExistence type="inferred from homology"/>
<name>A0A2U2MZ43_9GAMM</name>
<protein>
    <submittedName>
        <fullName evidence="4">Histone deacetylase</fullName>
    </submittedName>
</protein>
<organism evidence="4 5">
    <name type="scientific">Sediminicurvatus halobius</name>
    <dbReference type="NCBI Taxonomy" id="2182432"/>
    <lineage>
        <taxon>Bacteria</taxon>
        <taxon>Pseudomonadati</taxon>
        <taxon>Pseudomonadota</taxon>
        <taxon>Gammaproteobacteria</taxon>
        <taxon>Chromatiales</taxon>
        <taxon>Ectothiorhodospiraceae</taxon>
        <taxon>Sediminicurvatus</taxon>
    </lineage>
</organism>
<dbReference type="Proteomes" id="UP000245474">
    <property type="component" value="Unassembled WGS sequence"/>
</dbReference>
<dbReference type="GO" id="GO:0004407">
    <property type="term" value="F:histone deacetylase activity"/>
    <property type="evidence" value="ECO:0007669"/>
    <property type="project" value="InterPro"/>
</dbReference>
<comment type="caution">
    <text evidence="4">The sequence shown here is derived from an EMBL/GenBank/DDBJ whole genome shotgun (WGS) entry which is preliminary data.</text>
</comment>
<dbReference type="GO" id="GO:0040029">
    <property type="term" value="P:epigenetic regulation of gene expression"/>
    <property type="evidence" value="ECO:0007669"/>
    <property type="project" value="TreeGrafter"/>
</dbReference>
<dbReference type="InterPro" id="IPR044150">
    <property type="entry name" value="HDAC_classIV"/>
</dbReference>
<dbReference type="AlphaFoldDB" id="A0A2U2MZ43"/>
<dbReference type="GO" id="GO:0016787">
    <property type="term" value="F:hydrolase activity"/>
    <property type="evidence" value="ECO:0007669"/>
    <property type="project" value="UniProtKB-KW"/>
</dbReference>
<dbReference type="Gene3D" id="3.40.800.20">
    <property type="entry name" value="Histone deacetylase domain"/>
    <property type="match status" value="1"/>
</dbReference>
<dbReference type="InterPro" id="IPR023801">
    <property type="entry name" value="His_deacetylse_dom"/>
</dbReference>
<keyword evidence="2" id="KW-0378">Hydrolase</keyword>
<dbReference type="CDD" id="cd09993">
    <property type="entry name" value="HDAC_classIV"/>
    <property type="match status" value="1"/>
</dbReference>
<gene>
    <name evidence="4" type="ORF">DEM34_13535</name>
</gene>
<dbReference type="PANTHER" id="PTHR10625">
    <property type="entry name" value="HISTONE DEACETYLASE HDAC1-RELATED"/>
    <property type="match status" value="1"/>
</dbReference>
<feature type="domain" description="Histone deacetylase" evidence="3">
    <location>
        <begin position="18"/>
        <end position="276"/>
    </location>
</feature>
<comment type="similarity">
    <text evidence="1">Belongs to the histone deacetylase family.</text>
</comment>
<dbReference type="PANTHER" id="PTHR10625:SF19">
    <property type="entry name" value="HISTONE DEACETYLASE 12"/>
    <property type="match status" value="1"/>
</dbReference>
<reference evidence="4 5" key="1">
    <citation type="submission" date="2018-05" db="EMBL/GenBank/DDBJ databases">
        <title>Spiribacter halobius sp. nov., a moderately halophilic bacterium isolated from marine solar saltern.</title>
        <authorList>
            <person name="Zheng W.-S."/>
            <person name="Lu D.-C."/>
            <person name="Du Z.-J."/>
        </authorList>
    </citation>
    <scope>NUCLEOTIDE SEQUENCE [LARGE SCALE GENOMIC DNA]</scope>
    <source>
        <strain evidence="4 5">E85</strain>
    </source>
</reference>
<dbReference type="PRINTS" id="PR01270">
    <property type="entry name" value="HDASUPER"/>
</dbReference>
<evidence type="ECO:0000313" key="4">
    <source>
        <dbReference type="EMBL" id="PWG62150.1"/>
    </source>
</evidence>
<dbReference type="RefSeq" id="WP_109679353.1">
    <property type="nucleotide sequence ID" value="NZ_CP086615.1"/>
</dbReference>
<evidence type="ECO:0000256" key="1">
    <source>
        <dbReference type="ARBA" id="ARBA00005947"/>
    </source>
</evidence>
<accession>A0A2U2MZ43</accession>
<evidence type="ECO:0000256" key="2">
    <source>
        <dbReference type="ARBA" id="ARBA00022801"/>
    </source>
</evidence>